<dbReference type="Proteomes" id="UP000640786">
    <property type="component" value="Unassembled WGS sequence"/>
</dbReference>
<proteinExistence type="predicted"/>
<gene>
    <name evidence="1" type="ORF">H9650_00110</name>
</gene>
<dbReference type="EMBL" id="JACSQO010000001">
    <property type="protein sequence ID" value="MBD7942514.1"/>
    <property type="molecule type" value="Genomic_DNA"/>
</dbReference>
<organism evidence="1 2">
    <name type="scientific">Psychrobacillus faecigallinarum</name>
    <dbReference type="NCBI Taxonomy" id="2762235"/>
    <lineage>
        <taxon>Bacteria</taxon>
        <taxon>Bacillati</taxon>
        <taxon>Bacillota</taxon>
        <taxon>Bacilli</taxon>
        <taxon>Bacillales</taxon>
        <taxon>Bacillaceae</taxon>
        <taxon>Psychrobacillus</taxon>
    </lineage>
</organism>
<evidence type="ECO:0000313" key="2">
    <source>
        <dbReference type="Proteomes" id="UP000640786"/>
    </source>
</evidence>
<reference evidence="1 2" key="1">
    <citation type="submission" date="2020-08" db="EMBL/GenBank/DDBJ databases">
        <title>A Genomic Blueprint of the Chicken Gut Microbiome.</title>
        <authorList>
            <person name="Gilroy R."/>
            <person name="Ravi A."/>
            <person name="Getino M."/>
            <person name="Pursley I."/>
            <person name="Horton D.L."/>
            <person name="Alikhan N.-F."/>
            <person name="Baker D."/>
            <person name="Gharbi K."/>
            <person name="Hall N."/>
            <person name="Watson M."/>
            <person name="Adriaenssens E.M."/>
            <person name="Foster-Nyarko E."/>
            <person name="Jarju S."/>
            <person name="Secka A."/>
            <person name="Antonio M."/>
            <person name="Oren A."/>
            <person name="Chaudhuri R."/>
            <person name="La Ragione R.M."/>
            <person name="Hildebrand F."/>
            <person name="Pallen M.J."/>
        </authorList>
    </citation>
    <scope>NUCLEOTIDE SEQUENCE [LARGE SCALE GENOMIC DNA]</scope>
    <source>
        <strain evidence="1 2">Sa2BUA9</strain>
    </source>
</reference>
<keyword evidence="2" id="KW-1185">Reference proteome</keyword>
<protein>
    <submittedName>
        <fullName evidence="1">Uncharacterized protein</fullName>
    </submittedName>
</protein>
<sequence>MFKANKEYAMKTAVELAKVNLESTKEWVHPENVNYFIEEVYLRLTGEKETEE</sequence>
<dbReference type="RefSeq" id="WP_191696297.1">
    <property type="nucleotide sequence ID" value="NZ_JACSQO010000001.1"/>
</dbReference>
<accession>A0ABR8R408</accession>
<comment type="caution">
    <text evidence="1">The sequence shown here is derived from an EMBL/GenBank/DDBJ whole genome shotgun (WGS) entry which is preliminary data.</text>
</comment>
<name>A0ABR8R408_9BACI</name>
<evidence type="ECO:0000313" key="1">
    <source>
        <dbReference type="EMBL" id="MBD7942514.1"/>
    </source>
</evidence>